<keyword evidence="13" id="KW-1185">Reference proteome</keyword>
<gene>
    <name evidence="10 12" type="primary">recC</name>
    <name evidence="12" type="ORF">MSZNOR_4180</name>
</gene>
<evidence type="ECO:0000256" key="2">
    <source>
        <dbReference type="ARBA" id="ARBA00022741"/>
    </source>
</evidence>
<reference evidence="12 13" key="1">
    <citation type="submission" date="2023-03" db="EMBL/GenBank/DDBJ databases">
        <authorList>
            <person name="Pearce D."/>
        </authorList>
    </citation>
    <scope>NUCLEOTIDE SEQUENCE [LARGE SCALE GENOMIC DNA]</scope>
    <source>
        <strain evidence="12">Msz</strain>
    </source>
</reference>
<dbReference type="InterPro" id="IPR027417">
    <property type="entry name" value="P-loop_NTPase"/>
</dbReference>
<dbReference type="Gene3D" id="1.10.10.160">
    <property type="match status" value="1"/>
</dbReference>
<evidence type="ECO:0000256" key="9">
    <source>
        <dbReference type="ARBA" id="ARBA00023204"/>
    </source>
</evidence>
<dbReference type="PANTHER" id="PTHR30591">
    <property type="entry name" value="RECBCD ENZYME SUBUNIT RECC"/>
    <property type="match status" value="1"/>
</dbReference>
<keyword evidence="6 10" id="KW-0269">Exonuclease</keyword>
<keyword evidence="2 10" id="KW-0547">Nucleotide-binding</keyword>
<dbReference type="InterPro" id="IPR006697">
    <property type="entry name" value="RecC"/>
</dbReference>
<evidence type="ECO:0000313" key="13">
    <source>
        <dbReference type="Proteomes" id="UP001162030"/>
    </source>
</evidence>
<dbReference type="Pfam" id="PF17946">
    <property type="entry name" value="RecC_C"/>
    <property type="match status" value="1"/>
</dbReference>
<evidence type="ECO:0000256" key="5">
    <source>
        <dbReference type="ARBA" id="ARBA00022806"/>
    </source>
</evidence>
<dbReference type="HAMAP" id="MF_01486">
    <property type="entry name" value="RecC"/>
    <property type="match status" value="1"/>
</dbReference>
<evidence type="ECO:0000259" key="11">
    <source>
        <dbReference type="Pfam" id="PF17946"/>
    </source>
</evidence>
<keyword evidence="1 10" id="KW-0540">Nuclease</keyword>
<sequence length="1086" mass="123697">MLRLYQSNKLEFLAEFLTANPSPPTSPFEPETIIVPSLGMGRWLSLRLADRLGICANVRFQLPASFIWSLLEQLLGELPGRSPFSCEVLTFRILDWLELPANLERAPRLSGYLQNGDELRRFQLARRIADLFDQYLMYRPDWIAAWERGETLGLGNDEHWQALLWRDLTAAETTPHRAHYLNELKTTLESESAADRLPPRRITVFGVSSLPPAFLDVLNALAKHTEVDLYALNPCRTYWGEIRDEREIGHMAGDRSPEDLYLEVGNPLLASLGKQGREFFDLLTEQPEIHDLFQPEPPRDSLLHILQADILEPIDRRKAERLVIRTDDRSLQIHACHSPMREVEVLRDQLLALFDADPELKPSDVAVLTPDIEQYTPYIEAVFAESRDTPPIPFSIADRGLAHEQPLLDTFLALLDLPESRFAADTTLGYLEQPSIQRRFRLCEDDLPMIHQWALAVGTRWGRDGAHKAEFRLPDIPRHTWRDGLKRLMLGYALPQELAGDGFPLFADTLPYDDIEGSRVLILERFAEFLETLFEWADRFKARQSIPEWVDCLNAFIDRLFDPRDEDETLLLQLRSTFDQLREFAEQAGFGAPVGIRVIKRWLADRLSQPSGTAGFLTGAVTFCAMVPMRSLPFKIIAVLGLNHDSFPRERHPPDFDLMAKHPRKGDRSRRLDDRYLFLGTLLSAREVLYLSYVGRSVRDNTQLPPSPLVSELIDVAKQSCELAEGDLESHLLTEHPLQPFDPGYFRHDPRLPGFSSTWLAAAQLIGRGNKEPDPLFAGPLPDPEEEWRTVDPESLAYFFGNPVRYLLRRRLNLILEDAATEFEVREPFGLDYPTRNLVRQNLLNALALDRKPQSALLLADAQGLLPHGRFGEALHSKEQRLVQSFAVKLLPDLVKPRFEPLPIDFEANGLRLLGSLADVSASGLIDYSFEEPSPRQLFNLWLRHLMLCLIAPEGATLQSLLHTPKQTFTFQAITDPEHELTKLLNAYWQGLSAPLPFFPKTSYAYARCLQDPPARLGGDPEAIRLNALRQARSIWEGSEFQSGESINVYYQTVYRRSDPLDESFEALAVELINPMLTSMTKAVSR</sequence>
<keyword evidence="8 10" id="KW-0238">DNA-binding</keyword>
<dbReference type="Proteomes" id="UP001162030">
    <property type="component" value="Chromosome"/>
</dbReference>
<dbReference type="InterPro" id="IPR041500">
    <property type="entry name" value="RecC_C"/>
</dbReference>
<comment type="function">
    <text evidence="10">A helicase/nuclease that prepares dsDNA breaks (DSB) for recombinational DNA repair. Binds to DSBs and unwinds DNA via a highly rapid and processive ATP-dependent bidirectional helicase activity. Unwinds dsDNA until it encounters a Chi (crossover hotspot instigator) sequence from the 3' direction. Cuts ssDNA a few nucleotides 3' to the Chi site. The properties and activities of the enzyme are changed at Chi. The Chi-altered holoenzyme produces a long 3'-ssDNA overhang and facilitates RecA-binding to the ssDNA for homologous DNA recombination and repair. Holoenzyme degrades any linearized DNA that is unable to undergo homologous recombination. In the holoenzyme this subunit recognizes the wild-type Chi sequence, and when added to isolated RecB increases its ATP-dependent helicase processivity.</text>
</comment>
<keyword evidence="9 10" id="KW-0234">DNA repair</keyword>
<keyword evidence="5 10" id="KW-0347">Helicase</keyword>
<dbReference type="SUPFAM" id="SSF52540">
    <property type="entry name" value="P-loop containing nucleoside triphosphate hydrolases"/>
    <property type="match status" value="2"/>
</dbReference>
<evidence type="ECO:0000256" key="7">
    <source>
        <dbReference type="ARBA" id="ARBA00022840"/>
    </source>
</evidence>
<dbReference type="GO" id="GO:0008854">
    <property type="term" value="F:exodeoxyribonuclease V activity"/>
    <property type="evidence" value="ECO:0007669"/>
    <property type="project" value="UniProtKB-EC"/>
</dbReference>
<dbReference type="Pfam" id="PF04257">
    <property type="entry name" value="Exonuc_V_gamma"/>
    <property type="match status" value="1"/>
</dbReference>
<evidence type="ECO:0000256" key="10">
    <source>
        <dbReference type="HAMAP-Rule" id="MF_01486"/>
    </source>
</evidence>
<feature type="domain" description="RecC C-terminal" evidence="11">
    <location>
        <begin position="788"/>
        <end position="1009"/>
    </location>
</feature>
<proteinExistence type="inferred from homology"/>
<organism evidence="12 13">
    <name type="scientific">Methylocaldum szegediense</name>
    <dbReference type="NCBI Taxonomy" id="73780"/>
    <lineage>
        <taxon>Bacteria</taxon>
        <taxon>Pseudomonadati</taxon>
        <taxon>Pseudomonadota</taxon>
        <taxon>Gammaproteobacteria</taxon>
        <taxon>Methylococcales</taxon>
        <taxon>Methylococcaceae</taxon>
        <taxon>Methylocaldum</taxon>
    </lineage>
</organism>
<accession>A0ABM9I793</accession>
<dbReference type="EMBL" id="OX458333">
    <property type="protein sequence ID" value="CAI8937972.1"/>
    <property type="molecule type" value="Genomic_DNA"/>
</dbReference>
<dbReference type="PANTHER" id="PTHR30591:SF1">
    <property type="entry name" value="RECBCD ENZYME SUBUNIT RECC"/>
    <property type="match status" value="1"/>
</dbReference>
<dbReference type="Gene3D" id="1.10.10.990">
    <property type="match status" value="1"/>
</dbReference>
<keyword evidence="4 10" id="KW-0378">Hydrolase</keyword>
<dbReference type="Gene3D" id="3.40.50.300">
    <property type="entry name" value="P-loop containing nucleotide triphosphate hydrolases"/>
    <property type="match status" value="2"/>
</dbReference>
<keyword evidence="3 10" id="KW-0227">DNA damage</keyword>
<dbReference type="InterPro" id="IPR013986">
    <property type="entry name" value="DExx_box_DNA_helicase_dom_sf"/>
</dbReference>
<dbReference type="InterPro" id="IPR011335">
    <property type="entry name" value="Restrct_endonuc-II-like"/>
</dbReference>
<evidence type="ECO:0000256" key="1">
    <source>
        <dbReference type="ARBA" id="ARBA00022722"/>
    </source>
</evidence>
<dbReference type="Gene3D" id="3.40.50.10930">
    <property type="match status" value="1"/>
</dbReference>
<name>A0ABM9I793_9GAMM</name>
<dbReference type="SUPFAM" id="SSF52980">
    <property type="entry name" value="Restriction endonuclease-like"/>
    <property type="match status" value="1"/>
</dbReference>
<evidence type="ECO:0000313" key="12">
    <source>
        <dbReference type="EMBL" id="CAI8937972.1"/>
    </source>
</evidence>
<evidence type="ECO:0000256" key="6">
    <source>
        <dbReference type="ARBA" id="ARBA00022839"/>
    </source>
</evidence>
<dbReference type="RefSeq" id="WP_317963452.1">
    <property type="nucleotide sequence ID" value="NZ_OX458333.1"/>
</dbReference>
<comment type="similarity">
    <text evidence="10">Belongs to the RecC family.</text>
</comment>
<comment type="subunit">
    <text evidence="10">Heterotrimer of RecB, RecC and RecD. All subunits contribute to DNA-binding.</text>
</comment>
<comment type="miscellaneous">
    <text evidence="10">In the RecBCD complex, RecB has a slow 3'-5' helicase, an exonuclease activity and loads RecA onto ssDNA, RecD has a fast 5'-3' helicase activity, while RecC stimulates the ATPase and processivity of the RecB helicase and contributes to recognition of the Chi site.</text>
</comment>
<dbReference type="NCBIfam" id="TIGR01450">
    <property type="entry name" value="recC"/>
    <property type="match status" value="1"/>
</dbReference>
<evidence type="ECO:0000256" key="3">
    <source>
        <dbReference type="ARBA" id="ARBA00022763"/>
    </source>
</evidence>
<evidence type="ECO:0000256" key="8">
    <source>
        <dbReference type="ARBA" id="ARBA00023125"/>
    </source>
</evidence>
<dbReference type="PIRSF" id="PIRSF000980">
    <property type="entry name" value="RecC"/>
    <property type="match status" value="1"/>
</dbReference>
<evidence type="ECO:0000256" key="4">
    <source>
        <dbReference type="ARBA" id="ARBA00022801"/>
    </source>
</evidence>
<keyword evidence="7 10" id="KW-0067">ATP-binding</keyword>
<protein>
    <recommendedName>
        <fullName evidence="10">RecBCD enzyme subunit RecC</fullName>
    </recommendedName>
    <alternativeName>
        <fullName evidence="10">Exonuclease V subunit RecC</fullName>
        <shortName evidence="10">ExoV subunit RecC</shortName>
    </alternativeName>
    <alternativeName>
        <fullName evidence="10">Helicase/nuclease RecBCD subunit RecC</fullName>
    </alternativeName>
</protein>